<evidence type="ECO:0000313" key="3">
    <source>
        <dbReference type="Proteomes" id="UP000198211"/>
    </source>
</evidence>
<proteinExistence type="predicted"/>
<dbReference type="Proteomes" id="UP000198211">
    <property type="component" value="Unassembled WGS sequence"/>
</dbReference>
<dbReference type="Pfam" id="PF24626">
    <property type="entry name" value="SH3_Tf2-1"/>
    <property type="match status" value="1"/>
</dbReference>
<name>A0A225WPY5_9STRA</name>
<dbReference type="EMBL" id="NBNE01000412">
    <property type="protein sequence ID" value="OWZ19691.1"/>
    <property type="molecule type" value="Genomic_DNA"/>
</dbReference>
<dbReference type="InterPro" id="IPR056924">
    <property type="entry name" value="SH3_Tf2-1"/>
</dbReference>
<comment type="caution">
    <text evidence="2">The sequence shown here is derived from an EMBL/GenBank/DDBJ whole genome shotgun (WGS) entry which is preliminary data.</text>
</comment>
<keyword evidence="3" id="KW-1185">Reference proteome</keyword>
<accession>A0A225WPY5</accession>
<evidence type="ECO:0000313" key="2">
    <source>
        <dbReference type="EMBL" id="OWZ19691.1"/>
    </source>
</evidence>
<organism evidence="2 3">
    <name type="scientific">Phytophthora megakarya</name>
    <dbReference type="NCBI Taxonomy" id="4795"/>
    <lineage>
        <taxon>Eukaryota</taxon>
        <taxon>Sar</taxon>
        <taxon>Stramenopiles</taxon>
        <taxon>Oomycota</taxon>
        <taxon>Peronosporomycetes</taxon>
        <taxon>Peronosporales</taxon>
        <taxon>Peronosporaceae</taxon>
        <taxon>Phytophthora</taxon>
    </lineage>
</organism>
<gene>
    <name evidence="2" type="ORF">PHMEG_0006020</name>
</gene>
<dbReference type="AlphaFoldDB" id="A0A225WPY5"/>
<feature type="domain" description="Tf2-1-like SH3-like" evidence="1">
    <location>
        <begin position="48"/>
        <end position="86"/>
    </location>
</feature>
<sequence>MIEKPRFPEWISDAPECFQNIVTEDSNETSVGEAKSLFKDGDRIRLYMERVKPGLSKKLAHQWHGPFRVKEKVQEFAYELDLPDRSAYS</sequence>
<evidence type="ECO:0000259" key="1">
    <source>
        <dbReference type="Pfam" id="PF24626"/>
    </source>
</evidence>
<protein>
    <recommendedName>
        <fullName evidence="1">Tf2-1-like SH3-like domain-containing protein</fullName>
    </recommendedName>
</protein>
<dbReference type="OrthoDB" id="10030726at2759"/>
<reference evidence="3" key="1">
    <citation type="submission" date="2017-03" db="EMBL/GenBank/DDBJ databases">
        <title>Phytopthora megakarya and P. palmivora, two closely related causual agents of cacao black pod achieved similar genome size and gene model numbers by different mechanisms.</title>
        <authorList>
            <person name="Ali S."/>
            <person name="Shao J."/>
            <person name="Larry D.J."/>
            <person name="Kronmiller B."/>
            <person name="Shen D."/>
            <person name="Strem M.D."/>
            <person name="Melnick R.L."/>
            <person name="Guiltinan M.J."/>
            <person name="Tyler B.M."/>
            <person name="Meinhardt L.W."/>
            <person name="Bailey B.A."/>
        </authorList>
    </citation>
    <scope>NUCLEOTIDE SEQUENCE [LARGE SCALE GENOMIC DNA]</scope>
    <source>
        <strain evidence="3">zdho120</strain>
    </source>
</reference>